<dbReference type="Pfam" id="PF00440">
    <property type="entry name" value="TetR_N"/>
    <property type="match status" value="1"/>
</dbReference>
<evidence type="ECO:0000313" key="4">
    <source>
        <dbReference type="EMBL" id="MBI1684474.1"/>
    </source>
</evidence>
<keyword evidence="5" id="KW-1185">Reference proteome</keyword>
<dbReference type="Gene3D" id="1.10.357.10">
    <property type="entry name" value="Tetracycline Repressor, domain 2"/>
    <property type="match status" value="1"/>
</dbReference>
<feature type="DNA-binding region" description="H-T-H motif" evidence="2">
    <location>
        <begin position="35"/>
        <end position="54"/>
    </location>
</feature>
<comment type="caution">
    <text evidence="4">The sequence shown here is derived from an EMBL/GenBank/DDBJ whole genome shotgun (WGS) entry which is preliminary data.</text>
</comment>
<protein>
    <submittedName>
        <fullName evidence="4">TetR/AcrR family transcriptional regulator</fullName>
    </submittedName>
</protein>
<accession>A0ABS0SY50</accession>
<evidence type="ECO:0000256" key="2">
    <source>
        <dbReference type="PROSITE-ProRule" id="PRU00335"/>
    </source>
</evidence>
<dbReference type="RefSeq" id="WP_232793091.1">
    <property type="nucleotide sequence ID" value="NZ_JADWOX010000007.1"/>
</dbReference>
<dbReference type="PANTHER" id="PTHR30055:SF219">
    <property type="entry name" value="TRANSCRIPTIONAL REGULATORY PROTEIN"/>
    <property type="match status" value="1"/>
</dbReference>
<evidence type="ECO:0000256" key="1">
    <source>
        <dbReference type="ARBA" id="ARBA00023125"/>
    </source>
</evidence>
<name>A0ABS0SY50_9CAUL</name>
<evidence type="ECO:0000313" key="5">
    <source>
        <dbReference type="Proteomes" id="UP000639859"/>
    </source>
</evidence>
<dbReference type="PANTHER" id="PTHR30055">
    <property type="entry name" value="HTH-TYPE TRANSCRIPTIONAL REGULATOR RUTR"/>
    <property type="match status" value="1"/>
</dbReference>
<organism evidence="4 5">
    <name type="scientific">Caulobacter hibisci</name>
    <dbReference type="NCBI Taxonomy" id="2035993"/>
    <lineage>
        <taxon>Bacteria</taxon>
        <taxon>Pseudomonadati</taxon>
        <taxon>Pseudomonadota</taxon>
        <taxon>Alphaproteobacteria</taxon>
        <taxon>Caulobacterales</taxon>
        <taxon>Caulobacteraceae</taxon>
        <taxon>Caulobacter</taxon>
    </lineage>
</organism>
<dbReference type="EMBL" id="JADWOX010000007">
    <property type="protein sequence ID" value="MBI1684474.1"/>
    <property type="molecule type" value="Genomic_DNA"/>
</dbReference>
<evidence type="ECO:0000259" key="3">
    <source>
        <dbReference type="PROSITE" id="PS50977"/>
    </source>
</evidence>
<dbReference type="Proteomes" id="UP000639859">
    <property type="component" value="Unassembled WGS sequence"/>
</dbReference>
<keyword evidence="1 2" id="KW-0238">DNA-binding</keyword>
<proteinExistence type="predicted"/>
<sequence length="205" mass="21873">MVEMSVREQKRTLARETVLDAAERLLRADGAASFSMRELAAEAGVSFATPFNQFGSKAAIAQALSARRIELMSERFLEAAPDGDAIGRVLAAVSIAVAVMLEEPQINRAIIRSLGFPGAKPSEVSAQSRALWAAAFADGQGIDPTLADVAAERVPEQLAIGFRGCLSFWIADEITDAQLPDKARMTALAVLMGFVEPNRRAGLLS</sequence>
<reference evidence="4 5" key="1">
    <citation type="submission" date="2020-11" db="EMBL/GenBank/DDBJ databases">
        <title>genome sequence of strain KACC 18849.</title>
        <authorList>
            <person name="Gao J."/>
            <person name="Zhang X."/>
        </authorList>
    </citation>
    <scope>NUCLEOTIDE SEQUENCE [LARGE SCALE GENOMIC DNA]</scope>
    <source>
        <strain evidence="4 5">KACC 18849</strain>
    </source>
</reference>
<dbReference type="InterPro" id="IPR050109">
    <property type="entry name" value="HTH-type_TetR-like_transc_reg"/>
</dbReference>
<dbReference type="SUPFAM" id="SSF46689">
    <property type="entry name" value="Homeodomain-like"/>
    <property type="match status" value="1"/>
</dbReference>
<dbReference type="InterPro" id="IPR001647">
    <property type="entry name" value="HTH_TetR"/>
</dbReference>
<feature type="domain" description="HTH tetR-type" evidence="3">
    <location>
        <begin position="12"/>
        <end position="72"/>
    </location>
</feature>
<gene>
    <name evidence="4" type="ORF">I4Q42_12430</name>
</gene>
<dbReference type="InterPro" id="IPR009057">
    <property type="entry name" value="Homeodomain-like_sf"/>
</dbReference>
<dbReference type="PROSITE" id="PS50977">
    <property type="entry name" value="HTH_TETR_2"/>
    <property type="match status" value="1"/>
</dbReference>